<keyword evidence="4" id="KW-0804">Transcription</keyword>
<dbReference type="GeneTree" id="ENSGT00940000155937"/>
<evidence type="ECO:0000313" key="10">
    <source>
        <dbReference type="Proteomes" id="UP000029965"/>
    </source>
</evidence>
<feature type="compositionally biased region" description="Basic and acidic residues" evidence="7">
    <location>
        <begin position="353"/>
        <end position="367"/>
    </location>
</feature>
<evidence type="ECO:0000259" key="8">
    <source>
        <dbReference type="PROSITE" id="PS50039"/>
    </source>
</evidence>
<evidence type="ECO:0000256" key="5">
    <source>
        <dbReference type="ARBA" id="ARBA00023242"/>
    </source>
</evidence>
<keyword evidence="10" id="KW-1185">Reference proteome</keyword>
<feature type="compositionally biased region" description="Basic and acidic residues" evidence="7">
    <location>
        <begin position="89"/>
        <end position="104"/>
    </location>
</feature>
<keyword evidence="5 6" id="KW-0539">Nucleus</keyword>
<evidence type="ECO:0000313" key="9">
    <source>
        <dbReference type="Ensembl" id="ENSCSAP00000005806.1"/>
    </source>
</evidence>
<feature type="compositionally biased region" description="Low complexity" evidence="7">
    <location>
        <begin position="339"/>
        <end position="351"/>
    </location>
</feature>
<dbReference type="Gene3D" id="1.10.10.10">
    <property type="entry name" value="Winged helix-like DNA-binding domain superfamily/Winged helix DNA-binding domain"/>
    <property type="match status" value="1"/>
</dbReference>
<feature type="DNA-binding region" description="Fork-head" evidence="6">
    <location>
        <begin position="109"/>
        <end position="194"/>
    </location>
</feature>
<dbReference type="PROSITE" id="PS50039">
    <property type="entry name" value="FORK_HEAD_3"/>
    <property type="match status" value="1"/>
</dbReference>
<comment type="subcellular location">
    <subcellularLocation>
        <location evidence="1 6">Nucleus</location>
    </subcellularLocation>
</comment>
<dbReference type="SUPFAM" id="SSF46785">
    <property type="entry name" value="Winged helix' DNA-binding domain"/>
    <property type="match status" value="1"/>
</dbReference>
<evidence type="ECO:0000256" key="3">
    <source>
        <dbReference type="ARBA" id="ARBA00023125"/>
    </source>
</evidence>
<dbReference type="Pfam" id="PF00250">
    <property type="entry name" value="Forkhead"/>
    <property type="match status" value="1"/>
</dbReference>
<organism evidence="9 10">
    <name type="scientific">Chlorocebus sabaeus</name>
    <name type="common">Green monkey</name>
    <name type="synonym">Simia sabaea</name>
    <dbReference type="NCBI Taxonomy" id="60711"/>
    <lineage>
        <taxon>Eukaryota</taxon>
        <taxon>Metazoa</taxon>
        <taxon>Chordata</taxon>
        <taxon>Craniata</taxon>
        <taxon>Vertebrata</taxon>
        <taxon>Euteleostomi</taxon>
        <taxon>Mammalia</taxon>
        <taxon>Eutheria</taxon>
        <taxon>Euarchontoglires</taxon>
        <taxon>Primates</taxon>
        <taxon>Haplorrhini</taxon>
        <taxon>Catarrhini</taxon>
        <taxon>Cercopithecidae</taxon>
        <taxon>Cercopithecinae</taxon>
        <taxon>Chlorocebus</taxon>
    </lineage>
</organism>
<evidence type="ECO:0000256" key="2">
    <source>
        <dbReference type="ARBA" id="ARBA00023015"/>
    </source>
</evidence>
<keyword evidence="2" id="KW-0805">Transcription regulation</keyword>
<sequence>MGPVVPPSKMPESSGVSVCGGLSQCYWGSGFSKDDDLDFSLPDILLKVGTMEDEELTNLSWLHESKNLLKSFGESILKSISRVQDLDDDSPRPTHSDMPYDAREPQLQPPPYSFSCLIFMVIEDSSTKSLPVKNIYNWISEHFPYFANAPTAWKYSVRHNLSLNKYFKKVDKERSQSIGKGSLWCIDPEYRQNLTQALKKTPYHPHPYPHVLNTPPTCPQAYQSTSGPPVWPGSTFFKINGSLQDPDIDATRAMTPPEIQAGFPPGAIQIRARVLRGLFPGGWQLPISPIEMTVVIRNGITSCRMRTESEPSCGSSVVVSGDPKEDHNYSNAKSSNAWSTSPTSDSIPSSSLVDDHCKFASTERQEGNEGSEGSFQSHESHSDREEEDRKHSQKEPKDALGDSGYASQHKKRQDFAKSRKVPSDTLPLKKRCTENHPSPHGPPPGRRAGWLLHLAEIRSCLNNITNQTAKGQKEQKETIKK</sequence>
<dbReference type="Proteomes" id="UP000029965">
    <property type="component" value="Chromosome X"/>
</dbReference>
<dbReference type="InterPro" id="IPR001766">
    <property type="entry name" value="Fork_head_dom"/>
</dbReference>
<dbReference type="SMART" id="SM00339">
    <property type="entry name" value="FH"/>
    <property type="match status" value="1"/>
</dbReference>
<reference evidence="9" key="3">
    <citation type="submission" date="2025-09" db="UniProtKB">
        <authorList>
            <consortium name="Ensembl"/>
        </authorList>
    </citation>
    <scope>IDENTIFICATION</scope>
</reference>
<keyword evidence="3 6" id="KW-0238">DNA-binding</keyword>
<feature type="region of interest" description="Disordered" evidence="7">
    <location>
        <begin position="306"/>
        <end position="449"/>
    </location>
</feature>
<dbReference type="PRINTS" id="PR00053">
    <property type="entry name" value="FORKHEAD"/>
</dbReference>
<evidence type="ECO:0000256" key="4">
    <source>
        <dbReference type="ARBA" id="ARBA00023163"/>
    </source>
</evidence>
<evidence type="ECO:0000256" key="1">
    <source>
        <dbReference type="ARBA" id="ARBA00004123"/>
    </source>
</evidence>
<feature type="domain" description="Fork-head" evidence="8">
    <location>
        <begin position="109"/>
        <end position="194"/>
    </location>
</feature>
<proteinExistence type="predicted"/>
<evidence type="ECO:0000256" key="6">
    <source>
        <dbReference type="PROSITE-ProRule" id="PRU00089"/>
    </source>
</evidence>
<dbReference type="InterPro" id="IPR036388">
    <property type="entry name" value="WH-like_DNA-bd_sf"/>
</dbReference>
<feature type="region of interest" description="Disordered" evidence="7">
    <location>
        <begin position="83"/>
        <end position="104"/>
    </location>
</feature>
<reference evidence="9" key="2">
    <citation type="submission" date="2025-08" db="UniProtKB">
        <authorList>
            <consortium name="Ensembl"/>
        </authorList>
    </citation>
    <scope>IDENTIFICATION</scope>
</reference>
<protein>
    <recommendedName>
        <fullName evidence="8">Fork-head domain-containing protein</fullName>
    </recommendedName>
</protein>
<accession>A0A0D9RB17</accession>
<dbReference type="AlphaFoldDB" id="A0A0D9RB17"/>
<evidence type="ECO:0000256" key="7">
    <source>
        <dbReference type="SAM" id="MobiDB-lite"/>
    </source>
</evidence>
<dbReference type="GO" id="GO:0005634">
    <property type="term" value="C:nucleus"/>
    <property type="evidence" value="ECO:0007669"/>
    <property type="project" value="UniProtKB-SubCell"/>
</dbReference>
<dbReference type="PANTHER" id="PTHR13962:SF24">
    <property type="entry name" value="FORK-HEAD DOMAIN-CONTAINING PROTEIN"/>
    <property type="match status" value="1"/>
</dbReference>
<dbReference type="InterPro" id="IPR036390">
    <property type="entry name" value="WH_DNA-bd_sf"/>
</dbReference>
<dbReference type="STRING" id="60711.ENSCSAP00000005806"/>
<dbReference type="EMBL" id="AQIB01153310">
    <property type="status" value="NOT_ANNOTATED_CDS"/>
    <property type="molecule type" value="Genomic_DNA"/>
</dbReference>
<dbReference type="GO" id="GO:0003700">
    <property type="term" value="F:DNA-binding transcription factor activity"/>
    <property type="evidence" value="ECO:0007669"/>
    <property type="project" value="InterPro"/>
</dbReference>
<name>A0A0D9RB17_CHLSB</name>
<dbReference type="eggNOG" id="KOG2294">
    <property type="taxonomic scope" value="Eukaryota"/>
</dbReference>
<feature type="compositionally biased region" description="Polar residues" evidence="7">
    <location>
        <begin position="329"/>
        <end position="338"/>
    </location>
</feature>
<dbReference type="InterPro" id="IPR047119">
    <property type="entry name" value="FOXN2/3-like"/>
</dbReference>
<dbReference type="PANTHER" id="PTHR13962">
    <property type="entry name" value="FORKHEAD BOX PROTEIN N3-LIKE PROTEIN-RELATED"/>
    <property type="match status" value="1"/>
</dbReference>
<reference evidence="9 10" key="1">
    <citation type="submission" date="2014-03" db="EMBL/GenBank/DDBJ databases">
        <authorList>
            <person name="Warren W."/>
            <person name="Wilson R.K."/>
        </authorList>
    </citation>
    <scope>NUCLEOTIDE SEQUENCE</scope>
</reference>
<dbReference type="OMA" id="GARMMSH"/>
<dbReference type="Ensembl" id="ENSCSAT00000007631.1">
    <property type="protein sequence ID" value="ENSCSAP00000005806.1"/>
    <property type="gene ID" value="ENSCSAG00000009561.1"/>
</dbReference>
<dbReference type="GO" id="GO:0000987">
    <property type="term" value="F:cis-regulatory region sequence-specific DNA binding"/>
    <property type="evidence" value="ECO:0007669"/>
    <property type="project" value="TreeGrafter"/>
</dbReference>
<feature type="compositionally biased region" description="Basic and acidic residues" evidence="7">
    <location>
        <begin position="378"/>
        <end position="400"/>
    </location>
</feature>